<protein>
    <submittedName>
        <fullName evidence="4">WYL domain-containing protein</fullName>
    </submittedName>
</protein>
<evidence type="ECO:0000313" key="5">
    <source>
        <dbReference type="Proteomes" id="UP001500506"/>
    </source>
</evidence>
<name>A0ABP4WP65_9MICO</name>
<keyword evidence="5" id="KW-1185">Reference proteome</keyword>
<dbReference type="InterPro" id="IPR043839">
    <property type="entry name" value="PafC_HTH"/>
</dbReference>
<reference evidence="5" key="1">
    <citation type="journal article" date="2019" name="Int. J. Syst. Evol. Microbiol.">
        <title>The Global Catalogue of Microorganisms (GCM) 10K type strain sequencing project: providing services to taxonomists for standard genome sequencing and annotation.</title>
        <authorList>
            <consortium name="The Broad Institute Genomics Platform"/>
            <consortium name="The Broad Institute Genome Sequencing Center for Infectious Disease"/>
            <person name="Wu L."/>
            <person name="Ma J."/>
        </authorList>
    </citation>
    <scope>NUCLEOTIDE SEQUENCE [LARGE SCALE GENOMIC DNA]</scope>
    <source>
        <strain evidence="5">JCM 14319</strain>
    </source>
</reference>
<evidence type="ECO:0000313" key="4">
    <source>
        <dbReference type="EMBL" id="GAA1755623.1"/>
    </source>
</evidence>
<evidence type="ECO:0000259" key="3">
    <source>
        <dbReference type="Pfam" id="PF25583"/>
    </source>
</evidence>
<sequence>MNANRRGAQKPPKATRAQKAPDKLVFLLALVPYLLERQVVDVAEAAAHFGVSDDAIRDAVKLIATSGLPGATGTYQPNDLFDIDWDSFEDDDVIVIVHHVAIDDAPRLSAREAAALIAGLKYLTALPENANSASLASLMAKLTAGASAIPTRIGVAETEADESLALIREAVAGGRQLEFDYRNALGIAGRRRVDPMRVLSQDADWYLQGYCHTREDVRNFRVDRMSALVVSEVPIDEHPDRVVPETLFQGSDSDLDVVVDVAPAALPLLADYLADSTATEVDGHLRVTLRLAHVHGLKRLVAGLPGLATVVSPPEARAAVAGWAEAGLAGYADAGSSVRDRERTDPGDR</sequence>
<dbReference type="RefSeq" id="WP_232497139.1">
    <property type="nucleotide sequence ID" value="NZ_BAAANH010000002.1"/>
</dbReference>
<accession>A0ABP4WP65</accession>
<dbReference type="InterPro" id="IPR026881">
    <property type="entry name" value="WYL_dom"/>
</dbReference>
<gene>
    <name evidence="4" type="ORF">GCM10009747_12270</name>
</gene>
<dbReference type="PANTHER" id="PTHR34580">
    <property type="match status" value="1"/>
</dbReference>
<organism evidence="4 5">
    <name type="scientific">Agromyces humatus</name>
    <dbReference type="NCBI Taxonomy" id="279573"/>
    <lineage>
        <taxon>Bacteria</taxon>
        <taxon>Bacillati</taxon>
        <taxon>Actinomycetota</taxon>
        <taxon>Actinomycetes</taxon>
        <taxon>Micrococcales</taxon>
        <taxon>Microbacteriaceae</taxon>
        <taxon>Agromyces</taxon>
    </lineage>
</organism>
<dbReference type="PANTHER" id="PTHR34580:SF1">
    <property type="entry name" value="PROTEIN PAFC"/>
    <property type="match status" value="1"/>
</dbReference>
<dbReference type="Proteomes" id="UP001500506">
    <property type="component" value="Unassembled WGS sequence"/>
</dbReference>
<comment type="caution">
    <text evidence="4">The sequence shown here is derived from an EMBL/GenBank/DDBJ whole genome shotgun (WGS) entry which is preliminary data.</text>
</comment>
<dbReference type="Pfam" id="PF19187">
    <property type="entry name" value="HTH_PafC"/>
    <property type="match status" value="1"/>
</dbReference>
<dbReference type="EMBL" id="BAAANH010000002">
    <property type="protein sequence ID" value="GAA1755623.1"/>
    <property type="molecule type" value="Genomic_DNA"/>
</dbReference>
<feature type="domain" description="WCX" evidence="3">
    <location>
        <begin position="255"/>
        <end position="326"/>
    </location>
</feature>
<evidence type="ECO:0000259" key="1">
    <source>
        <dbReference type="Pfam" id="PF13280"/>
    </source>
</evidence>
<dbReference type="Pfam" id="PF13280">
    <property type="entry name" value="WYL"/>
    <property type="match status" value="1"/>
</dbReference>
<proteinExistence type="predicted"/>
<dbReference type="Pfam" id="PF25583">
    <property type="entry name" value="WCX"/>
    <property type="match status" value="1"/>
</dbReference>
<dbReference type="InterPro" id="IPR028349">
    <property type="entry name" value="PafC-like"/>
</dbReference>
<dbReference type="PIRSF" id="PIRSF016838">
    <property type="entry name" value="PafC"/>
    <property type="match status" value="1"/>
</dbReference>
<dbReference type="PROSITE" id="PS52050">
    <property type="entry name" value="WYL"/>
    <property type="match status" value="1"/>
</dbReference>
<evidence type="ECO:0000259" key="2">
    <source>
        <dbReference type="Pfam" id="PF19187"/>
    </source>
</evidence>
<feature type="domain" description="WYL" evidence="1">
    <location>
        <begin position="163"/>
        <end position="229"/>
    </location>
</feature>
<dbReference type="InterPro" id="IPR057727">
    <property type="entry name" value="WCX_dom"/>
</dbReference>
<dbReference type="InterPro" id="IPR051534">
    <property type="entry name" value="CBASS_pafABC_assoc_protein"/>
</dbReference>
<feature type="domain" description="PafC HTH" evidence="2">
    <location>
        <begin position="22"/>
        <end position="144"/>
    </location>
</feature>